<accession>A0A9J7M3P3</accession>
<feature type="domain" description="EF-hand" evidence="4">
    <location>
        <begin position="189"/>
        <end position="215"/>
    </location>
</feature>
<evidence type="ECO:0000256" key="1">
    <source>
        <dbReference type="ARBA" id="ARBA00006431"/>
    </source>
</evidence>
<dbReference type="InterPro" id="IPR002048">
    <property type="entry name" value="EF_hand_dom"/>
</dbReference>
<dbReference type="SUPFAM" id="SSF47473">
    <property type="entry name" value="EF-hand"/>
    <property type="match status" value="3"/>
</dbReference>
<feature type="signal peptide" evidence="3">
    <location>
        <begin position="1"/>
        <end position="19"/>
    </location>
</feature>
<dbReference type="PANTHER" id="PTHR10827">
    <property type="entry name" value="RETICULOCALBIN"/>
    <property type="match status" value="1"/>
</dbReference>
<feature type="domain" description="EF-hand" evidence="4">
    <location>
        <begin position="253"/>
        <end position="277"/>
    </location>
</feature>
<dbReference type="PROSITE" id="PS00018">
    <property type="entry name" value="EF_HAND_1"/>
    <property type="match status" value="6"/>
</dbReference>
<evidence type="ECO:0000313" key="5">
    <source>
        <dbReference type="Proteomes" id="UP000001554"/>
    </source>
</evidence>
<dbReference type="InterPro" id="IPR011992">
    <property type="entry name" value="EF-hand-dom_pair"/>
</dbReference>
<keyword evidence="3" id="KW-0732">Signal</keyword>
<keyword evidence="5" id="KW-1185">Reference proteome</keyword>
<dbReference type="GeneID" id="118428260"/>
<keyword evidence="2" id="KW-0106">Calcium</keyword>
<dbReference type="InterPro" id="IPR018247">
    <property type="entry name" value="EF_Hand_1_Ca_BS"/>
</dbReference>
<dbReference type="OrthoDB" id="9984160at2759"/>
<reference evidence="6" key="2">
    <citation type="submission" date="2025-08" db="UniProtKB">
        <authorList>
            <consortium name="RefSeq"/>
        </authorList>
    </citation>
    <scope>IDENTIFICATION</scope>
    <source>
        <strain evidence="6">S238N-H82</strain>
        <tissue evidence="6">Testes</tissue>
    </source>
</reference>
<dbReference type="AlphaFoldDB" id="A0A9J7M3P3"/>
<dbReference type="PANTHER" id="PTHR10827:SF52">
    <property type="entry name" value="IP16409P"/>
    <property type="match status" value="1"/>
</dbReference>
<name>A0A9J7M3P3_BRAFL</name>
<dbReference type="SMART" id="SM00054">
    <property type="entry name" value="EFh"/>
    <property type="match status" value="6"/>
</dbReference>
<feature type="chain" id="PRO_5039928513" evidence="3">
    <location>
        <begin position="20"/>
        <end position="362"/>
    </location>
</feature>
<dbReference type="GO" id="GO:0005509">
    <property type="term" value="F:calcium ion binding"/>
    <property type="evidence" value="ECO:0007669"/>
    <property type="project" value="InterPro"/>
</dbReference>
<evidence type="ECO:0000256" key="2">
    <source>
        <dbReference type="ARBA" id="ARBA00022837"/>
    </source>
</evidence>
<evidence type="ECO:0000313" key="6">
    <source>
        <dbReference type="RefSeq" id="XP_035694166.1"/>
    </source>
</evidence>
<organism evidence="5 6">
    <name type="scientific">Branchiostoma floridae</name>
    <name type="common">Florida lancelet</name>
    <name type="synonym">Amphioxus</name>
    <dbReference type="NCBI Taxonomy" id="7739"/>
    <lineage>
        <taxon>Eukaryota</taxon>
        <taxon>Metazoa</taxon>
        <taxon>Chordata</taxon>
        <taxon>Cephalochordata</taxon>
        <taxon>Leptocardii</taxon>
        <taxon>Amphioxiformes</taxon>
        <taxon>Branchiostomatidae</taxon>
        <taxon>Branchiostoma</taxon>
    </lineage>
</organism>
<dbReference type="KEGG" id="bfo:118428260"/>
<protein>
    <submittedName>
        <fullName evidence="6">Calumenin-A-like</fullName>
    </submittedName>
</protein>
<feature type="domain" description="EF-hand" evidence="4">
    <location>
        <begin position="300"/>
        <end position="329"/>
    </location>
</feature>
<dbReference type="Pfam" id="PF13202">
    <property type="entry name" value="EF-hand_5"/>
    <property type="match status" value="6"/>
</dbReference>
<dbReference type="Gene3D" id="1.10.238.10">
    <property type="entry name" value="EF-hand"/>
    <property type="match status" value="5"/>
</dbReference>
<comment type="similarity">
    <text evidence="1">Belongs to the CREC family.</text>
</comment>
<evidence type="ECO:0000259" key="4">
    <source>
        <dbReference type="PROSITE" id="PS50222"/>
    </source>
</evidence>
<proteinExistence type="inferred from homology"/>
<dbReference type="OMA" id="FFDRDYF"/>
<gene>
    <name evidence="6" type="primary">LOC118428260</name>
</gene>
<dbReference type="PROSITE" id="PS50222">
    <property type="entry name" value="EF_HAND_2"/>
    <property type="match status" value="4"/>
</dbReference>
<sequence length="362" mass="40368">MGPFILFFVAMVAASPVKRQEDLFGQLDLDRDGRLSKQEILSIITLEQAILALDHDGDGFYTSLQVFQLTNDPNTFPMFDVNNDGMVSYEEIRQGTNMVRIFDREDADGSGYLEGPEADKMVYIYAEILIHGLAFVSRDQMDTNGDQALSKDEVMRAMTLDQIFAAADDDGDGHLSQLQIEVTFDAPTFQMLDDNMDGKVSFGELRKAMDLGDVFDFFDSDADGLLQGQEQNQMIGVYNLIINVGSAYMTDPLLDTDGDGKLSKDEVTNAMTLEQILVSNDALDGDGQFTEIEILSFFDRDYFVRMDADGDGFVTFDEMRAVIDVGSYFDYCDANGSGFLESLEQYKVVGLYYTILAFNMGT</sequence>
<feature type="domain" description="EF-hand" evidence="4">
    <location>
        <begin position="15"/>
        <end position="50"/>
    </location>
</feature>
<evidence type="ECO:0000256" key="3">
    <source>
        <dbReference type="SAM" id="SignalP"/>
    </source>
</evidence>
<dbReference type="RefSeq" id="XP_035694166.1">
    <property type="nucleotide sequence ID" value="XM_035838273.1"/>
</dbReference>
<dbReference type="Proteomes" id="UP000001554">
    <property type="component" value="Chromosome 12"/>
</dbReference>
<reference evidence="5" key="1">
    <citation type="journal article" date="2020" name="Nat. Ecol. Evol.">
        <title>Deeply conserved synteny resolves early events in vertebrate evolution.</title>
        <authorList>
            <person name="Simakov O."/>
            <person name="Marletaz F."/>
            <person name="Yue J.X."/>
            <person name="O'Connell B."/>
            <person name="Jenkins J."/>
            <person name="Brandt A."/>
            <person name="Calef R."/>
            <person name="Tung C.H."/>
            <person name="Huang T.K."/>
            <person name="Schmutz J."/>
            <person name="Satoh N."/>
            <person name="Yu J.K."/>
            <person name="Putnam N.H."/>
            <person name="Green R.E."/>
            <person name="Rokhsar D.S."/>
        </authorList>
    </citation>
    <scope>NUCLEOTIDE SEQUENCE [LARGE SCALE GENOMIC DNA]</scope>
    <source>
        <strain evidence="5">S238N-H82</strain>
    </source>
</reference>